<dbReference type="EMBL" id="FOCC01000003">
    <property type="protein sequence ID" value="SEM46265.1"/>
    <property type="molecule type" value="Genomic_DNA"/>
</dbReference>
<evidence type="ECO:0000313" key="3">
    <source>
        <dbReference type="Proteomes" id="UP000182089"/>
    </source>
</evidence>
<name>A0ABY1AA09_9LACO</name>
<reference evidence="2 3" key="1">
    <citation type="submission" date="2016-10" db="EMBL/GenBank/DDBJ databases">
        <authorList>
            <person name="Varghese N."/>
            <person name="Submissions S."/>
        </authorList>
    </citation>
    <scope>NUCLEOTIDE SEQUENCE [LARGE SCALE GENOMIC DNA]</scope>
    <source>
        <strain evidence="2 3">WC1T17</strain>
    </source>
</reference>
<gene>
    <name evidence="2" type="ORF">SAMN05216431_10318</name>
</gene>
<organism evidence="2 3">
    <name type="scientific">Ligilactobacillus ruminis</name>
    <dbReference type="NCBI Taxonomy" id="1623"/>
    <lineage>
        <taxon>Bacteria</taxon>
        <taxon>Bacillati</taxon>
        <taxon>Bacillota</taxon>
        <taxon>Bacilli</taxon>
        <taxon>Lactobacillales</taxon>
        <taxon>Lactobacillaceae</taxon>
        <taxon>Ligilactobacillus</taxon>
    </lineage>
</organism>
<keyword evidence="1" id="KW-0812">Transmembrane</keyword>
<dbReference type="Proteomes" id="UP000182089">
    <property type="component" value="Unassembled WGS sequence"/>
</dbReference>
<comment type="caution">
    <text evidence="2">The sequence shown here is derived from an EMBL/GenBank/DDBJ whole genome shotgun (WGS) entry which is preliminary data.</text>
</comment>
<evidence type="ECO:0000256" key="1">
    <source>
        <dbReference type="SAM" id="Phobius"/>
    </source>
</evidence>
<keyword evidence="1" id="KW-1133">Transmembrane helix</keyword>
<accession>A0ABY1AA09</accession>
<feature type="transmembrane region" description="Helical" evidence="1">
    <location>
        <begin position="12"/>
        <end position="38"/>
    </location>
</feature>
<sequence length="45" mass="5056">MGFLGTLLVIWLISYFIGDIVEGCCSLLPIICVIYVIYKVISLFN</sequence>
<keyword evidence="1" id="KW-0472">Membrane</keyword>
<evidence type="ECO:0000313" key="2">
    <source>
        <dbReference type="EMBL" id="SEM46265.1"/>
    </source>
</evidence>
<proteinExistence type="predicted"/>
<protein>
    <submittedName>
        <fullName evidence="2">Uncharacterized protein</fullName>
    </submittedName>
</protein>